<gene>
    <name evidence="3" type="ORF">Q2362_07020</name>
</gene>
<evidence type="ECO:0000313" key="3">
    <source>
        <dbReference type="EMBL" id="MDO2409848.1"/>
    </source>
</evidence>
<feature type="domain" description="Lipid/polyisoprenoid-binding YceI-like" evidence="2">
    <location>
        <begin position="42"/>
        <end position="185"/>
    </location>
</feature>
<dbReference type="Pfam" id="PF04264">
    <property type="entry name" value="YceI"/>
    <property type="match status" value="1"/>
</dbReference>
<evidence type="ECO:0000313" key="4">
    <source>
        <dbReference type="Proteomes" id="UP001171111"/>
    </source>
</evidence>
<dbReference type="RefSeq" id="WP_302244623.1">
    <property type="nucleotide sequence ID" value="NZ_JAULJQ010000008.1"/>
</dbReference>
<accession>A0ABT8T8F2</accession>
<sequence>MKKSLVVAALIFGASSLFALSIDEASVKPVVTGYKTNQKIAVPMTFKEAKFSFKATNGSAKEVLEGATALIDLNKVDTNKNPLRDKNMRDKFFAKLNSKEAKALINAVEGDDKAGKLKTTITFNGIQRDVEMGYVVENGKLVAKTSIDIKDYKATAAFDAFRTDTTIKGLHGNNTWSEVEIGFEVNVK</sequence>
<reference evidence="3 4" key="1">
    <citation type="submission" date="2023-06" db="EMBL/GenBank/DDBJ databases">
        <title>Campylobacter magnum sp. nov., isolated from cecal contents of domestic pigs (Sus scrofa domesticus).</title>
        <authorList>
            <person name="Papic B."/>
            <person name="Gruntar I."/>
        </authorList>
    </citation>
    <scope>NUCLEOTIDE SEQUENCE [LARGE SCALE GENOMIC DNA]</scope>
    <source>
        <strain evidence="4">34484-21</strain>
    </source>
</reference>
<dbReference type="InterPro" id="IPR007372">
    <property type="entry name" value="Lipid/polyisoprenoid-bd_YceI"/>
</dbReference>
<dbReference type="Gene3D" id="2.40.128.110">
    <property type="entry name" value="Lipid/polyisoprenoid-binding, YceI-like"/>
    <property type="match status" value="1"/>
</dbReference>
<name>A0ABT8T8F2_9BACT</name>
<dbReference type="SUPFAM" id="SSF101874">
    <property type="entry name" value="YceI-like"/>
    <property type="match status" value="1"/>
</dbReference>
<feature type="signal peptide" evidence="1">
    <location>
        <begin position="1"/>
        <end position="19"/>
    </location>
</feature>
<organism evidence="3 4">
    <name type="scientific">Campylobacter magnus</name>
    <dbReference type="NCBI Taxonomy" id="3026462"/>
    <lineage>
        <taxon>Bacteria</taxon>
        <taxon>Pseudomonadati</taxon>
        <taxon>Campylobacterota</taxon>
        <taxon>Epsilonproteobacteria</taxon>
        <taxon>Campylobacterales</taxon>
        <taxon>Campylobacteraceae</taxon>
        <taxon>Campylobacter</taxon>
    </lineage>
</organism>
<keyword evidence="1" id="KW-0732">Signal</keyword>
<dbReference type="EMBL" id="JAULJQ010000008">
    <property type="protein sequence ID" value="MDO2409848.1"/>
    <property type="molecule type" value="Genomic_DNA"/>
</dbReference>
<comment type="caution">
    <text evidence="3">The sequence shown here is derived from an EMBL/GenBank/DDBJ whole genome shotgun (WGS) entry which is preliminary data.</text>
</comment>
<dbReference type="InterPro" id="IPR036761">
    <property type="entry name" value="TTHA0802/YceI-like_sf"/>
</dbReference>
<protein>
    <submittedName>
        <fullName evidence="3">YceI family protein</fullName>
    </submittedName>
</protein>
<evidence type="ECO:0000259" key="2">
    <source>
        <dbReference type="Pfam" id="PF04264"/>
    </source>
</evidence>
<feature type="chain" id="PRO_5047296204" evidence="1">
    <location>
        <begin position="20"/>
        <end position="188"/>
    </location>
</feature>
<keyword evidence="4" id="KW-1185">Reference proteome</keyword>
<evidence type="ECO:0000256" key="1">
    <source>
        <dbReference type="SAM" id="SignalP"/>
    </source>
</evidence>
<dbReference type="Proteomes" id="UP001171111">
    <property type="component" value="Unassembled WGS sequence"/>
</dbReference>
<proteinExistence type="predicted"/>